<evidence type="ECO:0000313" key="1">
    <source>
        <dbReference type="EMBL" id="MEE6147855.1"/>
    </source>
</evidence>
<evidence type="ECO:0000313" key="2">
    <source>
        <dbReference type="Proteomes" id="UP001332931"/>
    </source>
</evidence>
<dbReference type="Proteomes" id="UP001332931">
    <property type="component" value="Unassembled WGS sequence"/>
</dbReference>
<sequence>MNPRVVAIVSEYLEDSMRETFADMGYNPPVKVVPYESFSTISEVYDEYARDVDGFLVSGPIAMAAIREGSHELARPMLAFETDLSSLYRTLLDLLIKDRGLDLSRVVYDYLIPVFDGCTADYFLNTMDSAENQRAYQRWSRSLTSDAIRELEPTIVGRLREMRERCELDVVVCQYSNIIPDLERAGVPYVYPVPRRSYLSGLMEHLFSLIELERIRASLPVCIGLVPKGYRRGEFDEEEAGRRSRELARAVGEFFRDNLLDCEPEADGAFCRVSTDVRVLQFLTEKGTVCKIATELADKVDFPFLVGYGVGVRYEYAVANSDAALREAARAGGSFIVNENGDMTGPLGCERRMVVENLPSGAAGRIARACHLNPATVNKVVAVTRLENTNKITAQELAGHLGSTVRNASRILFNLETGGYARQVSTGPGTKAKGRPVKVYEVMFEE</sequence>
<gene>
    <name evidence="1" type="ORF">VXJ25_07670</name>
</gene>
<name>A0ABU7RB75_9ACTN</name>
<dbReference type="EMBL" id="JAZGJQ010000009">
    <property type="protein sequence ID" value="MEE6147855.1"/>
    <property type="molecule type" value="Genomic_DNA"/>
</dbReference>
<evidence type="ECO:0008006" key="3">
    <source>
        <dbReference type="Google" id="ProtNLM"/>
    </source>
</evidence>
<organism evidence="1 2">
    <name type="scientific">Olsenella absiana</name>
    <dbReference type="NCBI Taxonomy" id="3115222"/>
    <lineage>
        <taxon>Bacteria</taxon>
        <taxon>Bacillati</taxon>
        <taxon>Actinomycetota</taxon>
        <taxon>Coriobacteriia</taxon>
        <taxon>Coriobacteriales</taxon>
        <taxon>Atopobiaceae</taxon>
        <taxon>Olsenella</taxon>
    </lineage>
</organism>
<proteinExistence type="predicted"/>
<keyword evidence="2" id="KW-1185">Reference proteome</keyword>
<protein>
    <recommendedName>
        <fullName evidence="3">Transcriptional regulator</fullName>
    </recommendedName>
</protein>
<dbReference type="RefSeq" id="WP_330958621.1">
    <property type="nucleotide sequence ID" value="NZ_JAZGJQ010000009.1"/>
</dbReference>
<accession>A0ABU7RB75</accession>
<reference evidence="1 2" key="1">
    <citation type="submission" date="2024-01" db="EMBL/GenBank/DDBJ databases">
        <title>Description of Olsenella sp. nov., isolated from pig feces.</title>
        <authorList>
            <person name="Chang Y.-H."/>
        </authorList>
    </citation>
    <scope>NUCLEOTIDE SEQUENCE [LARGE SCALE GENOMIC DNA]</scope>
    <source>
        <strain evidence="1 2">YH-ols2223</strain>
    </source>
</reference>
<comment type="caution">
    <text evidence="1">The sequence shown here is derived from an EMBL/GenBank/DDBJ whole genome shotgun (WGS) entry which is preliminary data.</text>
</comment>